<feature type="binding site" evidence="14">
    <location>
        <position position="268"/>
    </location>
    <ligand>
        <name>Mg(2+)</name>
        <dbReference type="ChEBI" id="CHEBI:18420"/>
        <label>1</label>
    </ligand>
</feature>
<evidence type="ECO:0000256" key="8">
    <source>
        <dbReference type="ARBA" id="ARBA00022960"/>
    </source>
</evidence>
<dbReference type="Gene3D" id="3.30.470.20">
    <property type="entry name" value="ATP-grasp fold, B domain"/>
    <property type="match status" value="1"/>
</dbReference>
<evidence type="ECO:0000256" key="12">
    <source>
        <dbReference type="HAMAP-Rule" id="MF_00047"/>
    </source>
</evidence>
<reference evidence="17 18" key="1">
    <citation type="submission" date="2019-06" db="EMBL/GenBank/DDBJ databases">
        <title>Sequencing the genomes of 1000 actinobacteria strains.</title>
        <authorList>
            <person name="Klenk H.-P."/>
        </authorList>
    </citation>
    <scope>NUCLEOTIDE SEQUENCE [LARGE SCALE GENOMIC DNA]</scope>
    <source>
        <strain evidence="17 18">DSM 20169</strain>
    </source>
</reference>
<dbReference type="PROSITE" id="PS50975">
    <property type="entry name" value="ATP_GRASP"/>
    <property type="match status" value="1"/>
</dbReference>
<evidence type="ECO:0000256" key="15">
    <source>
        <dbReference type="PROSITE-ProRule" id="PRU00409"/>
    </source>
</evidence>
<dbReference type="InterPro" id="IPR005905">
    <property type="entry name" value="D_ala_D_ala"/>
</dbReference>
<keyword evidence="7 14" id="KW-0460">Magnesium</keyword>
<feature type="active site" evidence="13">
    <location>
        <position position="158"/>
    </location>
</feature>
<feature type="binding site" evidence="14">
    <location>
        <position position="280"/>
    </location>
    <ligand>
        <name>Mg(2+)</name>
        <dbReference type="ChEBI" id="CHEBI:18420"/>
        <label>1</label>
    </ligand>
</feature>
<comment type="cofactor">
    <cofactor evidence="14">
        <name>Mg(2+)</name>
        <dbReference type="ChEBI" id="CHEBI:18420"/>
    </cofactor>
    <cofactor evidence="14">
        <name>Mn(2+)</name>
        <dbReference type="ChEBI" id="CHEBI:29035"/>
    </cofactor>
    <text evidence="14">Binds 2 magnesium or manganese ions per subunit.</text>
</comment>
<dbReference type="EMBL" id="VFOX01000002">
    <property type="protein sequence ID" value="TQL82164.1"/>
    <property type="molecule type" value="Genomic_DNA"/>
</dbReference>
<evidence type="ECO:0000259" key="16">
    <source>
        <dbReference type="PROSITE" id="PS50975"/>
    </source>
</evidence>
<keyword evidence="5 15" id="KW-0547">Nucleotide-binding</keyword>
<feature type="binding site" evidence="14">
    <location>
        <position position="282"/>
    </location>
    <ligand>
        <name>Mg(2+)</name>
        <dbReference type="ChEBI" id="CHEBI:18420"/>
        <label>2</label>
    </ligand>
</feature>
<evidence type="ECO:0000256" key="5">
    <source>
        <dbReference type="ARBA" id="ARBA00022741"/>
    </source>
</evidence>
<keyword evidence="11 12" id="KW-0961">Cell wall biogenesis/degradation</keyword>
<dbReference type="PROSITE" id="PS00844">
    <property type="entry name" value="DALA_DALA_LIGASE_2"/>
    <property type="match status" value="1"/>
</dbReference>
<gene>
    <name evidence="12" type="primary">ddl</name>
    <name evidence="17" type="ORF">FB560_3647</name>
</gene>
<evidence type="ECO:0000256" key="14">
    <source>
        <dbReference type="PIRSR" id="PIRSR039102-3"/>
    </source>
</evidence>
<keyword evidence="6 15" id="KW-0067">ATP-binding</keyword>
<dbReference type="InterPro" id="IPR011127">
    <property type="entry name" value="Dala_Dala_lig_N"/>
</dbReference>
<evidence type="ECO:0000256" key="13">
    <source>
        <dbReference type="PIRSR" id="PIRSR039102-1"/>
    </source>
</evidence>
<accession>A0A543BBD8</accession>
<dbReference type="GO" id="GO:0009252">
    <property type="term" value="P:peptidoglycan biosynthetic process"/>
    <property type="evidence" value="ECO:0007669"/>
    <property type="project" value="UniProtKB-UniRule"/>
</dbReference>
<dbReference type="Gene3D" id="3.40.50.20">
    <property type="match status" value="1"/>
</dbReference>
<evidence type="ECO:0000256" key="3">
    <source>
        <dbReference type="ARBA" id="ARBA00022598"/>
    </source>
</evidence>
<dbReference type="InterPro" id="IPR013815">
    <property type="entry name" value="ATP_grasp_subdomain_1"/>
</dbReference>
<dbReference type="PIRSF" id="PIRSF039102">
    <property type="entry name" value="Ddl/VanB"/>
    <property type="match status" value="1"/>
</dbReference>
<dbReference type="EC" id="6.3.2.4" evidence="12"/>
<dbReference type="UniPathway" id="UPA00219"/>
<evidence type="ECO:0000256" key="10">
    <source>
        <dbReference type="ARBA" id="ARBA00023211"/>
    </source>
</evidence>
<dbReference type="Gene3D" id="3.30.1490.20">
    <property type="entry name" value="ATP-grasp fold, A domain"/>
    <property type="match status" value="1"/>
</dbReference>
<dbReference type="InterPro" id="IPR011761">
    <property type="entry name" value="ATP-grasp"/>
</dbReference>
<comment type="function">
    <text evidence="12">Cell wall formation.</text>
</comment>
<comment type="caution">
    <text evidence="17">The sequence shown here is derived from an EMBL/GenBank/DDBJ whole genome shotgun (WGS) entry which is preliminary data.</text>
</comment>
<dbReference type="NCBIfam" id="TIGR01205">
    <property type="entry name" value="D_ala_D_alaTIGR"/>
    <property type="match status" value="1"/>
</dbReference>
<feature type="active site" evidence="13">
    <location>
        <position position="291"/>
    </location>
</feature>
<dbReference type="SUPFAM" id="SSF56059">
    <property type="entry name" value="Glutathione synthetase ATP-binding domain-like"/>
    <property type="match status" value="1"/>
</dbReference>
<dbReference type="Proteomes" id="UP000317209">
    <property type="component" value="Unassembled WGS sequence"/>
</dbReference>
<dbReference type="SUPFAM" id="SSF52440">
    <property type="entry name" value="PreATP-grasp domain"/>
    <property type="match status" value="1"/>
</dbReference>
<sequence length="318" mass="32548">MTTDVLVIGGGQNAEHEVSLASAAAVAAALRMGDHTVSTVTIDREGIWRADGIPAGVSAAESLALAVPLLGRADVVFPAVHGALGEDGALAAVCALAGVRVVGSELRAGAIGMDKWATKLVAAAVGLRTARGRLVSAADIGDVEFEGPVVVKPVSAGSSYGVGLVTEEDQLLDALREAARFDSRILVEEVVRGREIDVAVLREAGGVRWAAPPLEIHATGLFDTATKYDGSARFEVPASLDAAETAALKRAAIAVFDALGCAGVARMDFFLTDDGPVLNEVNTMPGLTAASQVPRMFAAAGVSYVDLVARLVRAAAAR</sequence>
<evidence type="ECO:0000256" key="7">
    <source>
        <dbReference type="ARBA" id="ARBA00022842"/>
    </source>
</evidence>
<dbReference type="GO" id="GO:0008716">
    <property type="term" value="F:D-alanine-D-alanine ligase activity"/>
    <property type="evidence" value="ECO:0007669"/>
    <property type="project" value="UniProtKB-UniRule"/>
</dbReference>
<keyword evidence="9 12" id="KW-0573">Peptidoglycan synthesis</keyword>
<comment type="catalytic activity">
    <reaction evidence="12">
        <text>2 D-alanine + ATP = D-alanyl-D-alanine + ADP + phosphate + H(+)</text>
        <dbReference type="Rhea" id="RHEA:11224"/>
        <dbReference type="ChEBI" id="CHEBI:15378"/>
        <dbReference type="ChEBI" id="CHEBI:30616"/>
        <dbReference type="ChEBI" id="CHEBI:43474"/>
        <dbReference type="ChEBI" id="CHEBI:57416"/>
        <dbReference type="ChEBI" id="CHEBI:57822"/>
        <dbReference type="ChEBI" id="CHEBI:456216"/>
        <dbReference type="EC" id="6.3.2.4"/>
    </reaction>
</comment>
<keyword evidence="4 14" id="KW-0479">Metal-binding</keyword>
<dbReference type="GO" id="GO:0046872">
    <property type="term" value="F:metal ion binding"/>
    <property type="evidence" value="ECO:0007669"/>
    <property type="project" value="UniProtKB-KW"/>
</dbReference>
<dbReference type="RefSeq" id="WP_141874101.1">
    <property type="nucleotide sequence ID" value="NZ_VFOX01000002.1"/>
</dbReference>
<dbReference type="PANTHER" id="PTHR23132">
    <property type="entry name" value="D-ALANINE--D-ALANINE LIGASE"/>
    <property type="match status" value="1"/>
</dbReference>
<protein>
    <recommendedName>
        <fullName evidence="12">D-alanine--D-alanine ligase</fullName>
        <ecNumber evidence="12">6.3.2.4</ecNumber>
    </recommendedName>
    <alternativeName>
        <fullName evidence="12">D-Ala-D-Ala ligase</fullName>
    </alternativeName>
    <alternativeName>
        <fullName evidence="12">D-alanylalanine synthetase</fullName>
    </alternativeName>
</protein>
<evidence type="ECO:0000256" key="9">
    <source>
        <dbReference type="ARBA" id="ARBA00022984"/>
    </source>
</evidence>
<dbReference type="GO" id="GO:0005829">
    <property type="term" value="C:cytosol"/>
    <property type="evidence" value="ECO:0007669"/>
    <property type="project" value="TreeGrafter"/>
</dbReference>
<dbReference type="GO" id="GO:0071555">
    <property type="term" value="P:cell wall organization"/>
    <property type="evidence" value="ECO:0007669"/>
    <property type="project" value="UniProtKB-KW"/>
</dbReference>
<feature type="active site" evidence="13">
    <location>
        <position position="15"/>
    </location>
</feature>
<dbReference type="PANTHER" id="PTHR23132:SF25">
    <property type="entry name" value="D-ALANINE--D-ALANINE LIGASE A"/>
    <property type="match status" value="1"/>
</dbReference>
<evidence type="ECO:0000256" key="4">
    <source>
        <dbReference type="ARBA" id="ARBA00022723"/>
    </source>
</evidence>
<comment type="subcellular location">
    <subcellularLocation>
        <location evidence="12">Cytoplasm</location>
    </subcellularLocation>
</comment>
<comment type="similarity">
    <text evidence="2 12">Belongs to the D-alanine--D-alanine ligase family.</text>
</comment>
<feature type="domain" description="ATP-grasp" evidence="16">
    <location>
        <begin position="119"/>
        <end position="313"/>
    </location>
</feature>
<evidence type="ECO:0000256" key="2">
    <source>
        <dbReference type="ARBA" id="ARBA00010871"/>
    </source>
</evidence>
<keyword evidence="3 12" id="KW-0436">Ligase</keyword>
<evidence type="ECO:0000256" key="11">
    <source>
        <dbReference type="ARBA" id="ARBA00023316"/>
    </source>
</evidence>
<feature type="binding site" evidence="14">
    <location>
        <position position="280"/>
    </location>
    <ligand>
        <name>Mg(2+)</name>
        <dbReference type="ChEBI" id="CHEBI:18420"/>
        <label>2</label>
    </ligand>
</feature>
<keyword evidence="8 12" id="KW-0133">Cell shape</keyword>
<comment type="pathway">
    <text evidence="12">Cell wall biogenesis; peptidoglycan biosynthesis.</text>
</comment>
<keyword evidence="12" id="KW-0963">Cytoplasm</keyword>
<keyword evidence="10 14" id="KW-0464">Manganese</keyword>
<evidence type="ECO:0000313" key="18">
    <source>
        <dbReference type="Proteomes" id="UP000317209"/>
    </source>
</evidence>
<dbReference type="GO" id="GO:0008360">
    <property type="term" value="P:regulation of cell shape"/>
    <property type="evidence" value="ECO:0007669"/>
    <property type="project" value="UniProtKB-KW"/>
</dbReference>
<evidence type="ECO:0000313" key="17">
    <source>
        <dbReference type="EMBL" id="TQL82164.1"/>
    </source>
</evidence>
<evidence type="ECO:0000256" key="1">
    <source>
        <dbReference type="ARBA" id="ARBA00001936"/>
    </source>
</evidence>
<dbReference type="HAMAP" id="MF_00047">
    <property type="entry name" value="Dala_Dala_lig"/>
    <property type="match status" value="1"/>
</dbReference>
<dbReference type="AlphaFoldDB" id="A0A543BBD8"/>
<evidence type="ECO:0000256" key="6">
    <source>
        <dbReference type="ARBA" id="ARBA00022840"/>
    </source>
</evidence>
<dbReference type="Pfam" id="PF07478">
    <property type="entry name" value="Dala_Dala_lig_C"/>
    <property type="match status" value="1"/>
</dbReference>
<comment type="cofactor">
    <cofactor evidence="1">
        <name>Mn(2+)</name>
        <dbReference type="ChEBI" id="CHEBI:29035"/>
    </cofactor>
</comment>
<proteinExistence type="inferred from homology"/>
<organism evidence="17 18">
    <name type="scientific">Microbacterium saperdae</name>
    <dbReference type="NCBI Taxonomy" id="69368"/>
    <lineage>
        <taxon>Bacteria</taxon>
        <taxon>Bacillati</taxon>
        <taxon>Actinomycetota</taxon>
        <taxon>Actinomycetes</taxon>
        <taxon>Micrococcales</taxon>
        <taxon>Microbacteriaceae</taxon>
        <taxon>Microbacterium</taxon>
    </lineage>
</organism>
<dbReference type="Pfam" id="PF01820">
    <property type="entry name" value="Dala_Dala_lig_N"/>
    <property type="match status" value="1"/>
</dbReference>
<dbReference type="OrthoDB" id="9813261at2"/>
<name>A0A543BBD8_9MICO</name>
<dbReference type="InterPro" id="IPR011095">
    <property type="entry name" value="Dala_Dala_lig_C"/>
</dbReference>
<dbReference type="GO" id="GO:0005524">
    <property type="term" value="F:ATP binding"/>
    <property type="evidence" value="ECO:0007669"/>
    <property type="project" value="UniProtKB-UniRule"/>
</dbReference>
<dbReference type="PROSITE" id="PS00843">
    <property type="entry name" value="DALA_DALA_LIGASE_1"/>
    <property type="match status" value="1"/>
</dbReference>
<dbReference type="InterPro" id="IPR000291">
    <property type="entry name" value="D-Ala_lig_Van_CS"/>
</dbReference>
<dbReference type="InterPro" id="IPR016185">
    <property type="entry name" value="PreATP-grasp_dom_sf"/>
</dbReference>
<keyword evidence="18" id="KW-1185">Reference proteome</keyword>